<dbReference type="PANTHER" id="PTHR43405:SF1">
    <property type="entry name" value="GLYCOSYL HYDROLASE DIGH"/>
    <property type="match status" value="1"/>
</dbReference>
<gene>
    <name evidence="3" type="ORF">Ana3638_17285</name>
</gene>
<dbReference type="Pfam" id="PF02638">
    <property type="entry name" value="GHL10"/>
    <property type="match status" value="1"/>
</dbReference>
<proteinExistence type="predicted"/>
<organism evidence="3 4">
    <name type="scientific">Anaerocolumna sedimenticola</name>
    <dbReference type="NCBI Taxonomy" id="2696063"/>
    <lineage>
        <taxon>Bacteria</taxon>
        <taxon>Bacillati</taxon>
        <taxon>Bacillota</taxon>
        <taxon>Clostridia</taxon>
        <taxon>Lachnospirales</taxon>
        <taxon>Lachnospiraceae</taxon>
        <taxon>Anaerocolumna</taxon>
    </lineage>
</organism>
<dbReference type="Proteomes" id="UP000464314">
    <property type="component" value="Chromosome"/>
</dbReference>
<dbReference type="RefSeq" id="WP_161839146.1">
    <property type="nucleotide sequence ID" value="NZ_CP048000.1"/>
</dbReference>
<evidence type="ECO:0000259" key="2">
    <source>
        <dbReference type="Pfam" id="PF02638"/>
    </source>
</evidence>
<reference evidence="3 4" key="1">
    <citation type="submission" date="2020-01" db="EMBL/GenBank/DDBJ databases">
        <title>Genome analysis of Anaerocolumna sp. CBA3638.</title>
        <authorList>
            <person name="Kim J."/>
            <person name="Roh S.W."/>
        </authorList>
    </citation>
    <scope>NUCLEOTIDE SEQUENCE [LARGE SCALE GENOMIC DNA]</scope>
    <source>
        <strain evidence="3 4">CBA3638</strain>
    </source>
</reference>
<protein>
    <submittedName>
        <fullName evidence="3">Family 10 glycosylhydrolase</fullName>
    </submittedName>
</protein>
<name>A0A6P1TQ53_9FIRM</name>
<dbReference type="InterPro" id="IPR052177">
    <property type="entry name" value="Divisome_Glycosyl_Hydrolase"/>
</dbReference>
<evidence type="ECO:0000313" key="4">
    <source>
        <dbReference type="Proteomes" id="UP000464314"/>
    </source>
</evidence>
<dbReference type="InterPro" id="IPR003790">
    <property type="entry name" value="GHL10"/>
</dbReference>
<dbReference type="PANTHER" id="PTHR43405">
    <property type="entry name" value="GLYCOSYL HYDROLASE DIGH"/>
    <property type="match status" value="1"/>
</dbReference>
<dbReference type="AlphaFoldDB" id="A0A6P1TQ53"/>
<keyword evidence="3" id="KW-0378">Hydrolase</keyword>
<sequence>MINKNKVQWLSGLLMIFIIGAVLFATVPVYAASDKTDPAITLKADTKEPTNKSIKVEVKVSDASGIKSLKWSSGSKNADYFKKSGKLIKLNSKNVYTVTITANGTYSFYAVDKAGNDSLKKITISNIDITKPAIKVTKSTSDLTKGNVTLSFLVGEKGLGVKSLKYLIGTKTAADFGEAGKSISLTKTEVTKAEYNYMYSGKLTVKTNNTFTFLVEDTAGNKTIKAVTVENIDKTTPEIAYTLSTTKPTKSSVTVNLTATDPGSGVKEAKYLSGEKTAADFTDAGKPTLIKLDSNGKGGFKVSNNGNYTVLATDIVGNQSVKIITISNIDKALPTLSLNYTVTNQKAIITYNAKDTTSGISVIKYLKGNVTDIGSDKWSNAKDVTGTGKFTVTSSGNYSVLVTDKAGNSVIKVVNVVLEFRAVWISYLEYMNYGKDGFTEASFESAIDKMFDKVVDMNMNAVVVHVRPFGDAMYNSEYFPWSRYASGTQGTDPGFDPLEYMVKAAHERGLQIHAWLNPYRVTTASTDYTKLSKDNPARVWHDDKDKTNDRNVLSYAGNLYYNPASKEVQNLITNGVKEIVQNYDVDGIHFDDYFYPSLGSSYATNFDAAEYKTYVSECKESKKTALSIADWRRNNVNTLVKGIYSAIKKIDSSVQFGISPGGFYDSLTSNLGYYVDYKTWLSSDKYIDYICPQIYWTFSNSSYPFDKTLDKWLSFRTSSTVKMYVGIATYKAGSTLEKDWKNNTNELKEQVEYSRDTGKVDGFIFFRYDFFNNKTTKPGVDKLLEIMK</sequence>
<evidence type="ECO:0000256" key="1">
    <source>
        <dbReference type="ARBA" id="ARBA00022729"/>
    </source>
</evidence>
<keyword evidence="4" id="KW-1185">Reference proteome</keyword>
<dbReference type="GO" id="GO:0016787">
    <property type="term" value="F:hydrolase activity"/>
    <property type="evidence" value="ECO:0007669"/>
    <property type="project" value="UniProtKB-KW"/>
</dbReference>
<dbReference type="EMBL" id="CP048000">
    <property type="protein sequence ID" value="QHQ62322.1"/>
    <property type="molecule type" value="Genomic_DNA"/>
</dbReference>
<keyword evidence="1" id="KW-0732">Signal</keyword>
<dbReference type="KEGG" id="anr:Ana3638_17285"/>
<dbReference type="InterPro" id="IPR017853">
    <property type="entry name" value="GH"/>
</dbReference>
<accession>A0A6P1TQ53</accession>
<dbReference type="Gene3D" id="3.20.20.80">
    <property type="entry name" value="Glycosidases"/>
    <property type="match status" value="1"/>
</dbReference>
<feature type="domain" description="Glycosyl hydrolase-like 10" evidence="2">
    <location>
        <begin position="419"/>
        <end position="740"/>
    </location>
</feature>
<dbReference type="SUPFAM" id="SSF51445">
    <property type="entry name" value="(Trans)glycosidases"/>
    <property type="match status" value="1"/>
</dbReference>
<evidence type="ECO:0000313" key="3">
    <source>
        <dbReference type="EMBL" id="QHQ62322.1"/>
    </source>
</evidence>